<dbReference type="CDD" id="cd02440">
    <property type="entry name" value="AdoMet_MTases"/>
    <property type="match status" value="1"/>
</dbReference>
<dbReference type="EMBL" id="BIFS01000002">
    <property type="protein sequence ID" value="GCE23958.1"/>
    <property type="molecule type" value="Genomic_DNA"/>
</dbReference>
<evidence type="ECO:0008006" key="4">
    <source>
        <dbReference type="Google" id="ProtNLM"/>
    </source>
</evidence>
<protein>
    <recommendedName>
        <fullName evidence="4">Methyltransferase type 11</fullName>
    </recommendedName>
</protein>
<keyword evidence="3" id="KW-1185">Reference proteome</keyword>
<feature type="region of interest" description="Disordered" evidence="1">
    <location>
        <begin position="1"/>
        <end position="21"/>
    </location>
</feature>
<organism evidence="2 3">
    <name type="scientific">Dictyobacter kobayashii</name>
    <dbReference type="NCBI Taxonomy" id="2014872"/>
    <lineage>
        <taxon>Bacteria</taxon>
        <taxon>Bacillati</taxon>
        <taxon>Chloroflexota</taxon>
        <taxon>Ktedonobacteria</taxon>
        <taxon>Ktedonobacterales</taxon>
        <taxon>Dictyobacteraceae</taxon>
        <taxon>Dictyobacter</taxon>
    </lineage>
</organism>
<dbReference type="SUPFAM" id="SSF53335">
    <property type="entry name" value="S-adenosyl-L-methionine-dependent methyltransferases"/>
    <property type="match status" value="1"/>
</dbReference>
<proteinExistence type="predicted"/>
<sequence>MDVYQHTHTSQPTHPYTDQDIGTTRLLPTYRMDLRPTHSKDVFYEANPVSDWSKLSWEKIGRPYRVERWSKEKLRWEKEHDQQLPPQTSWEMFNRSFQSLFDEDALSKRKEALGSLGKSLSTLQLHEAFEAVDDIIHTSIWNKIHRVEDAIWDPRGKRALFEGLDVEKPEVLFLGAADGYEAMQLMAMYPGGHAVLVDYDDYCRTNRFGEFPEAYPFLGENPATGAPKVWYRDEMNIDFEVSDIRDLKYGKEFDIVVSIGLIEHFPDEYKPLALDMHRRFLKPGGYAIMTTPRAQLQSKIFYTLFADIMNFAYRELMDVKHLGLYAYENGFDILRHGRIKAHNGVIARLR</sequence>
<dbReference type="InterPro" id="IPR029063">
    <property type="entry name" value="SAM-dependent_MTases_sf"/>
</dbReference>
<dbReference type="Gene3D" id="3.40.50.150">
    <property type="entry name" value="Vaccinia Virus protein VP39"/>
    <property type="match status" value="1"/>
</dbReference>
<comment type="caution">
    <text evidence="2">The sequence shown here is derived from an EMBL/GenBank/DDBJ whole genome shotgun (WGS) entry which is preliminary data.</text>
</comment>
<reference evidence="3" key="1">
    <citation type="submission" date="2018-12" db="EMBL/GenBank/DDBJ databases">
        <title>Tengunoibacter tsumagoiensis gen. nov., sp. nov., Dictyobacter kobayashii sp. nov., D. alpinus sp. nov., and D. joshuensis sp. nov. and description of Dictyobacteraceae fam. nov. within the order Ktedonobacterales isolated from Tengu-no-mugimeshi.</title>
        <authorList>
            <person name="Wang C.M."/>
            <person name="Zheng Y."/>
            <person name="Sakai Y."/>
            <person name="Toyoda A."/>
            <person name="Minakuchi Y."/>
            <person name="Abe K."/>
            <person name="Yokota A."/>
            <person name="Yabe S."/>
        </authorList>
    </citation>
    <scope>NUCLEOTIDE SEQUENCE [LARGE SCALE GENOMIC DNA]</scope>
    <source>
        <strain evidence="3">Uno11</strain>
    </source>
</reference>
<evidence type="ECO:0000313" key="2">
    <source>
        <dbReference type="EMBL" id="GCE23958.1"/>
    </source>
</evidence>
<name>A0A402AXZ8_9CHLR</name>
<dbReference type="OrthoDB" id="2370471at2"/>
<accession>A0A402AXZ8</accession>
<dbReference type="Proteomes" id="UP000287188">
    <property type="component" value="Unassembled WGS sequence"/>
</dbReference>
<evidence type="ECO:0000313" key="3">
    <source>
        <dbReference type="Proteomes" id="UP000287188"/>
    </source>
</evidence>
<dbReference type="Pfam" id="PF13489">
    <property type="entry name" value="Methyltransf_23"/>
    <property type="match status" value="1"/>
</dbReference>
<dbReference type="RefSeq" id="WP_126557270.1">
    <property type="nucleotide sequence ID" value="NZ_BIFS01000002.1"/>
</dbReference>
<dbReference type="AlphaFoldDB" id="A0A402AXZ8"/>
<gene>
    <name evidence="2" type="ORF">KDK_77580</name>
</gene>
<evidence type="ECO:0000256" key="1">
    <source>
        <dbReference type="SAM" id="MobiDB-lite"/>
    </source>
</evidence>